<dbReference type="PRINTS" id="PR00955">
    <property type="entry name" value="FLGMOTORFLIM"/>
</dbReference>
<keyword evidence="6" id="KW-0145">Chemotaxis</keyword>
<dbReference type="SUPFAM" id="SSF103039">
    <property type="entry name" value="CheC-like"/>
    <property type="match status" value="1"/>
</dbReference>
<comment type="caution">
    <text evidence="12">The sequence shown here is derived from an EMBL/GenBank/DDBJ whole genome shotgun (WGS) entry which is preliminary data.</text>
</comment>
<evidence type="ECO:0000256" key="8">
    <source>
        <dbReference type="ARBA" id="ARBA00023136"/>
    </source>
</evidence>
<dbReference type="GO" id="GO:0009425">
    <property type="term" value="C:bacterial-type flagellum basal body"/>
    <property type="evidence" value="ECO:0007669"/>
    <property type="project" value="UniProtKB-SubCell"/>
</dbReference>
<dbReference type="PANTHER" id="PTHR30034:SF6">
    <property type="entry name" value="YOP PROTEINS TRANSLOCATION PROTEIN Q"/>
    <property type="match status" value="1"/>
</dbReference>
<keyword evidence="8" id="KW-0472">Membrane</keyword>
<name>A0A017RVG3_9CLOT</name>
<keyword evidence="9" id="KW-0975">Bacterial flagellum</keyword>
<dbReference type="InterPro" id="IPR001689">
    <property type="entry name" value="Flag_FliM"/>
</dbReference>
<dbReference type="GO" id="GO:0003774">
    <property type="term" value="F:cytoskeletal motor activity"/>
    <property type="evidence" value="ECO:0007669"/>
    <property type="project" value="InterPro"/>
</dbReference>
<reference evidence="12 13" key="1">
    <citation type="journal article" date="2014" name="Genome Announc.">
        <title>Draft Genome Sequence of Fervidicella metallireducens Strain AeBT, an Iron-Reducing Thermoanaerobe from the Great Artesian Basin.</title>
        <authorList>
            <person name="Patel B.K."/>
        </authorList>
    </citation>
    <scope>NUCLEOTIDE SEQUENCE [LARGE SCALE GENOMIC DNA]</scope>
    <source>
        <strain evidence="12 13">AeB</strain>
    </source>
</reference>
<comment type="subcellular location">
    <subcellularLocation>
        <location evidence="1">Bacterial flagellum basal body</location>
    </subcellularLocation>
    <subcellularLocation>
        <location evidence="2">Cell membrane</location>
        <topology evidence="2">Peripheral membrane protein</topology>
    </subcellularLocation>
</comment>
<dbReference type="Pfam" id="PF01052">
    <property type="entry name" value="FliMN_C"/>
    <property type="match status" value="1"/>
</dbReference>
<accession>A0A017RVG3</accession>
<protein>
    <recommendedName>
        <fullName evidence="4 10">Flagellar motor switch protein FliM</fullName>
    </recommendedName>
</protein>
<dbReference type="PIRSF" id="PIRSF002888">
    <property type="entry name" value="FliM"/>
    <property type="match status" value="1"/>
</dbReference>
<keyword evidence="13" id="KW-1185">Reference proteome</keyword>
<dbReference type="EMBL" id="AZQP01000013">
    <property type="protein sequence ID" value="EYE88773.1"/>
    <property type="molecule type" value="Genomic_DNA"/>
</dbReference>
<keyword evidence="12" id="KW-0282">Flagellum</keyword>
<dbReference type="Gene3D" id="2.30.330.10">
    <property type="entry name" value="SpoA-like"/>
    <property type="match status" value="1"/>
</dbReference>
<dbReference type="Pfam" id="PF02154">
    <property type="entry name" value="FliM"/>
    <property type="match status" value="1"/>
</dbReference>
<evidence type="ECO:0000313" key="13">
    <source>
        <dbReference type="Proteomes" id="UP000019681"/>
    </source>
</evidence>
<dbReference type="NCBIfam" id="TIGR01397">
    <property type="entry name" value="fliM_switch"/>
    <property type="match status" value="1"/>
</dbReference>
<dbReference type="OrthoDB" id="9806941at2"/>
<evidence type="ECO:0000256" key="9">
    <source>
        <dbReference type="ARBA" id="ARBA00023143"/>
    </source>
</evidence>
<evidence type="ECO:0000256" key="1">
    <source>
        <dbReference type="ARBA" id="ARBA00004117"/>
    </source>
</evidence>
<organism evidence="12 13">
    <name type="scientific">Fervidicella metallireducens AeB</name>
    <dbReference type="NCBI Taxonomy" id="1403537"/>
    <lineage>
        <taxon>Bacteria</taxon>
        <taxon>Bacillati</taxon>
        <taxon>Bacillota</taxon>
        <taxon>Clostridia</taxon>
        <taxon>Eubacteriales</taxon>
        <taxon>Clostridiaceae</taxon>
        <taxon>Fervidicella</taxon>
    </lineage>
</organism>
<dbReference type="AlphaFoldDB" id="A0A017RVG3"/>
<dbReference type="GO" id="GO:0005886">
    <property type="term" value="C:plasma membrane"/>
    <property type="evidence" value="ECO:0007669"/>
    <property type="project" value="UniProtKB-SubCell"/>
</dbReference>
<dbReference type="InterPro" id="IPR001543">
    <property type="entry name" value="FliN-like_C"/>
</dbReference>
<keyword evidence="12" id="KW-0966">Cell projection</keyword>
<keyword evidence="12" id="KW-0969">Cilium</keyword>
<dbReference type="InterPro" id="IPR036429">
    <property type="entry name" value="SpoA-like_sf"/>
</dbReference>
<feature type="domain" description="Flagellar motor switch protein FliN-like C-terminal" evidence="11">
    <location>
        <begin position="251"/>
        <end position="322"/>
    </location>
</feature>
<dbReference type="STRING" id="1403537.Q428_05845"/>
<gene>
    <name evidence="12" type="ORF">Q428_05845</name>
</gene>
<dbReference type="Proteomes" id="UP000019681">
    <property type="component" value="Unassembled WGS sequence"/>
</dbReference>
<proteinExistence type="inferred from homology"/>
<sequence>MGEVLSQSEIDALLSALSSGAVELEETSAEEKHKVKKYDFKRPNKFSKDHIRTLEMVHDNFSRIASNYLTAHLRTSVQIKVLSTEQTTFEEFIHSISNPTILMSFYLEPLSGIMLFETAPSFVFQVIDILFGGQGKTVLKTREFTEIEKNIIKRINLKLIEHLKLAWEDIIDVNVKFDNLETNPVLNQVMAPNEPVALITMSVQIAQNQSFLNMCIPYISIEKFIDKLVIQYKNTVTTNDDIDNKTRMQNNLMNVEVTGHVELGRTNITVEEFLNLSVGDCISLNKHINEPLDMFIKEKLHFSVYPGTVGKKLGVQIVEIIDKDVKDNA</sequence>
<dbReference type="PANTHER" id="PTHR30034">
    <property type="entry name" value="FLAGELLAR MOTOR SWITCH PROTEIN FLIM"/>
    <property type="match status" value="1"/>
</dbReference>
<evidence type="ECO:0000313" key="12">
    <source>
        <dbReference type="EMBL" id="EYE88773.1"/>
    </source>
</evidence>
<evidence type="ECO:0000256" key="6">
    <source>
        <dbReference type="ARBA" id="ARBA00022500"/>
    </source>
</evidence>
<dbReference type="Gene3D" id="3.40.1550.10">
    <property type="entry name" value="CheC-like"/>
    <property type="match status" value="1"/>
</dbReference>
<evidence type="ECO:0000259" key="11">
    <source>
        <dbReference type="Pfam" id="PF01052"/>
    </source>
</evidence>
<dbReference type="InterPro" id="IPR028976">
    <property type="entry name" value="CheC-like_sf"/>
</dbReference>
<evidence type="ECO:0000256" key="7">
    <source>
        <dbReference type="ARBA" id="ARBA00022779"/>
    </source>
</evidence>
<evidence type="ECO:0000256" key="5">
    <source>
        <dbReference type="ARBA" id="ARBA00022475"/>
    </source>
</evidence>
<keyword evidence="7" id="KW-0283">Flagellar rotation</keyword>
<dbReference type="CDD" id="cd17908">
    <property type="entry name" value="FliM"/>
    <property type="match status" value="1"/>
</dbReference>
<comment type="similarity">
    <text evidence="3">Belongs to the FliM family.</text>
</comment>
<evidence type="ECO:0000256" key="3">
    <source>
        <dbReference type="ARBA" id="ARBA00011049"/>
    </source>
</evidence>
<evidence type="ECO:0000256" key="4">
    <source>
        <dbReference type="ARBA" id="ARBA00021898"/>
    </source>
</evidence>
<evidence type="ECO:0000256" key="10">
    <source>
        <dbReference type="NCBIfam" id="TIGR01397"/>
    </source>
</evidence>
<dbReference type="SUPFAM" id="SSF101801">
    <property type="entry name" value="Surface presentation of antigens (SPOA)"/>
    <property type="match status" value="1"/>
</dbReference>
<dbReference type="RefSeq" id="WP_035379008.1">
    <property type="nucleotide sequence ID" value="NZ_AZQP01000013.1"/>
</dbReference>
<keyword evidence="5" id="KW-1003">Cell membrane</keyword>
<evidence type="ECO:0000256" key="2">
    <source>
        <dbReference type="ARBA" id="ARBA00004202"/>
    </source>
</evidence>
<dbReference type="GO" id="GO:0071978">
    <property type="term" value="P:bacterial-type flagellum-dependent swarming motility"/>
    <property type="evidence" value="ECO:0007669"/>
    <property type="project" value="TreeGrafter"/>
</dbReference>
<dbReference type="GO" id="GO:0050918">
    <property type="term" value="P:positive chemotaxis"/>
    <property type="evidence" value="ECO:0007669"/>
    <property type="project" value="TreeGrafter"/>
</dbReference>